<dbReference type="GO" id="GO:0035529">
    <property type="term" value="F:NADH pyrophosphatase activity"/>
    <property type="evidence" value="ECO:0007669"/>
    <property type="project" value="TreeGrafter"/>
</dbReference>
<dbReference type="GO" id="GO:0047631">
    <property type="term" value="F:ADP-ribose diphosphatase activity"/>
    <property type="evidence" value="ECO:0007669"/>
    <property type="project" value="TreeGrafter"/>
</dbReference>
<dbReference type="Gene3D" id="3.40.630.30">
    <property type="match status" value="2"/>
</dbReference>
<dbReference type="PRINTS" id="PR01356">
    <property type="entry name" value="GFGPROTEIN"/>
</dbReference>
<evidence type="ECO:0000256" key="3">
    <source>
        <dbReference type="SAM" id="Phobius"/>
    </source>
</evidence>
<keyword evidence="3" id="KW-1133">Transmembrane helix</keyword>
<dbReference type="PROSITE" id="PS51462">
    <property type="entry name" value="NUDIX"/>
    <property type="match status" value="1"/>
</dbReference>
<dbReference type="InterPro" id="IPR000086">
    <property type="entry name" value="NUDIX_hydrolase_dom"/>
</dbReference>
<name>A0A5N5IS59_9ROSA</name>
<gene>
    <name evidence="5" type="ORF">D8674_028168</name>
</gene>
<proteinExistence type="inferred from homology"/>
<dbReference type="OrthoDB" id="447842at2759"/>
<dbReference type="EMBL" id="SMOL01000004">
    <property type="protein sequence ID" value="KAB2637634.1"/>
    <property type="molecule type" value="Genomic_DNA"/>
</dbReference>
<dbReference type="PANTHER" id="PTHR13994">
    <property type="entry name" value="NUDIX HYDROLASE RELATED"/>
    <property type="match status" value="1"/>
</dbReference>
<dbReference type="InterPro" id="IPR015797">
    <property type="entry name" value="NUDIX_hydrolase-like_dom_sf"/>
</dbReference>
<dbReference type="Proteomes" id="UP000327157">
    <property type="component" value="Chromosome 5"/>
</dbReference>
<dbReference type="Pfam" id="PF00293">
    <property type="entry name" value="NUDIX"/>
    <property type="match status" value="1"/>
</dbReference>
<dbReference type="InterPro" id="IPR003293">
    <property type="entry name" value="Nudix_hydrolase6-like"/>
</dbReference>
<dbReference type="GO" id="GO:0051287">
    <property type="term" value="F:NAD binding"/>
    <property type="evidence" value="ECO:0007669"/>
    <property type="project" value="TreeGrafter"/>
</dbReference>
<evidence type="ECO:0000256" key="1">
    <source>
        <dbReference type="ARBA" id="ARBA00005582"/>
    </source>
</evidence>
<dbReference type="FunFam" id="3.40.630.30:FF:000016">
    <property type="entry name" value="nudix hydrolase 2"/>
    <property type="match status" value="1"/>
</dbReference>
<keyword evidence="2 5" id="KW-0378">Hydrolase</keyword>
<evidence type="ECO:0000313" key="5">
    <source>
        <dbReference type="EMBL" id="KAB2637634.1"/>
    </source>
</evidence>
<reference evidence="6" key="2">
    <citation type="submission" date="2019-10" db="EMBL/GenBank/DDBJ databases">
        <title>A de novo genome assembly of a pear dwarfing rootstock.</title>
        <authorList>
            <person name="Wang F."/>
            <person name="Wang J."/>
            <person name="Li S."/>
            <person name="Zhang Y."/>
            <person name="Fang M."/>
            <person name="Ma L."/>
            <person name="Zhao Y."/>
            <person name="Jiang S."/>
        </authorList>
    </citation>
    <scope>NUCLEOTIDE SEQUENCE [LARGE SCALE GENOMIC DNA]</scope>
</reference>
<feature type="transmembrane region" description="Helical" evidence="3">
    <location>
        <begin position="79"/>
        <end position="99"/>
    </location>
</feature>
<reference evidence="5 6" key="3">
    <citation type="submission" date="2019-11" db="EMBL/GenBank/DDBJ databases">
        <title>A de novo genome assembly of a pear dwarfing rootstock.</title>
        <authorList>
            <person name="Wang F."/>
            <person name="Wang J."/>
            <person name="Li S."/>
            <person name="Zhang Y."/>
            <person name="Fang M."/>
            <person name="Ma L."/>
            <person name="Zhao Y."/>
            <person name="Jiang S."/>
        </authorList>
    </citation>
    <scope>NUCLEOTIDE SEQUENCE [LARGE SCALE GENOMIC DNA]</scope>
    <source>
        <strain evidence="5">S2</strain>
        <tissue evidence="5">Leaf</tissue>
    </source>
</reference>
<dbReference type="SUPFAM" id="SSF55811">
    <property type="entry name" value="Nudix"/>
    <property type="match status" value="2"/>
</dbReference>
<comment type="caution">
    <text evidence="5">The sequence shown here is derived from an EMBL/GenBank/DDBJ whole genome shotgun (WGS) entry which is preliminary data.</text>
</comment>
<dbReference type="PANTHER" id="PTHR13994:SF29">
    <property type="entry name" value="NUDIX HYDROLASE 2"/>
    <property type="match status" value="1"/>
</dbReference>
<evidence type="ECO:0000256" key="2">
    <source>
        <dbReference type="ARBA" id="ARBA00022801"/>
    </source>
</evidence>
<evidence type="ECO:0000259" key="4">
    <source>
        <dbReference type="PROSITE" id="PS51462"/>
    </source>
</evidence>
<comment type="similarity">
    <text evidence="1">Belongs to the Nudix hydrolase family.</text>
</comment>
<protein>
    <submittedName>
        <fullName evidence="5">Nudix hydrolase 2-like</fullName>
    </submittedName>
</protein>
<dbReference type="Gene3D" id="3.90.79.10">
    <property type="entry name" value="Nucleoside Triphosphate Pyrophosphohydrolase"/>
    <property type="match status" value="1"/>
</dbReference>
<dbReference type="InterPro" id="IPR040618">
    <property type="entry name" value="Pre-Nudix"/>
</dbReference>
<keyword evidence="3" id="KW-0472">Membrane</keyword>
<dbReference type="AlphaFoldDB" id="A0A5N5IS59"/>
<accession>A0A5N5IS59</accession>
<dbReference type="InterPro" id="IPR020084">
    <property type="entry name" value="NUDIX_hydrolase_CS"/>
</dbReference>
<feature type="domain" description="Nudix hydrolase" evidence="4">
    <location>
        <begin position="306"/>
        <end position="377"/>
    </location>
</feature>
<organism evidence="5 6">
    <name type="scientific">Pyrus ussuriensis x Pyrus communis</name>
    <dbReference type="NCBI Taxonomy" id="2448454"/>
    <lineage>
        <taxon>Eukaryota</taxon>
        <taxon>Viridiplantae</taxon>
        <taxon>Streptophyta</taxon>
        <taxon>Embryophyta</taxon>
        <taxon>Tracheophyta</taxon>
        <taxon>Spermatophyta</taxon>
        <taxon>Magnoliopsida</taxon>
        <taxon>eudicotyledons</taxon>
        <taxon>Gunneridae</taxon>
        <taxon>Pentapetalae</taxon>
        <taxon>rosids</taxon>
        <taxon>fabids</taxon>
        <taxon>Rosales</taxon>
        <taxon>Rosaceae</taxon>
        <taxon>Amygdaloideae</taxon>
        <taxon>Maleae</taxon>
        <taxon>Pyrus</taxon>
    </lineage>
</organism>
<dbReference type="PROSITE" id="PS00893">
    <property type="entry name" value="NUDIX_BOX"/>
    <property type="match status" value="1"/>
</dbReference>
<sequence length="377" mass="41975">MAAQTESRGGGGGEVKKLLSAVNDHYGCVIVHVTQHMDPATFVSSLTSSIAHWKLQGKKGVSIRLAIERVNLVEAAVKVKLLFCSCFSFFLLMILVYHAEPDDLMLVYWIPQSPHTLPTNATHHLQSWVGEDIFAAAVREVKEETGVTSFPTYHLIDSEFVEVVTVRYELYEVLVYQLGGAMWPRAEAQLRRRHRTTTLSMAAEGETSSESLVLSGMHDHYGGVIVHINDNDPIDPATFLSLLTSSIAHWKLQGKKGVWIKLPIERVNLVEVAVKEGFWYHHAEPKYLMLVYWIPQSSHTLPSNATHRVGIGAFVLNPTTRQVLAVQEKSGVLQGTGVWKFPTGVVDEGEDICVAAVREVKEETGVSIYIEFTLPYI</sequence>
<evidence type="ECO:0000313" key="6">
    <source>
        <dbReference type="Proteomes" id="UP000327157"/>
    </source>
</evidence>
<dbReference type="Pfam" id="PF18290">
    <property type="entry name" value="Nudix_hydro"/>
    <property type="match status" value="2"/>
</dbReference>
<keyword evidence="6" id="KW-1185">Reference proteome</keyword>
<reference evidence="5 6" key="1">
    <citation type="submission" date="2019-09" db="EMBL/GenBank/DDBJ databases">
        <authorList>
            <person name="Ou C."/>
        </authorList>
    </citation>
    <scope>NUCLEOTIDE SEQUENCE [LARGE SCALE GENOMIC DNA]</scope>
    <source>
        <strain evidence="5">S2</strain>
        <tissue evidence="5">Leaf</tissue>
    </source>
</reference>
<keyword evidence="3" id="KW-0812">Transmembrane</keyword>